<name>L0A1H9_DEIPD</name>
<keyword evidence="4" id="KW-1185">Reference proteome</keyword>
<keyword evidence="1" id="KW-0812">Transmembrane</keyword>
<protein>
    <recommendedName>
        <fullName evidence="2">DUF3592 domain-containing protein</fullName>
    </recommendedName>
</protein>
<keyword evidence="1" id="KW-1133">Transmembrane helix</keyword>
<keyword evidence="1" id="KW-0472">Membrane</keyword>
<feature type="transmembrane region" description="Helical" evidence="1">
    <location>
        <begin position="409"/>
        <end position="429"/>
    </location>
</feature>
<dbReference type="AlphaFoldDB" id="L0A1H9"/>
<accession>L0A1H9</accession>
<feature type="transmembrane region" description="Helical" evidence="1">
    <location>
        <begin position="210"/>
        <end position="230"/>
    </location>
</feature>
<dbReference type="InterPro" id="IPR021994">
    <property type="entry name" value="DUF3592"/>
</dbReference>
<sequence length="551" mass="60773">MKNKIGLLMFCLLFGLPFSAFGVLAIKSMADTLSSWWTARDWMAVSAHVLRPEPAAVNGEATLRYIYHFRGRRYESSRLGLTADNDIGNWQQAQRQRLAGALSEGKTVTVWVNPARPDHSVFNRDLHFGQLLFLLPFATLFPLVGLGACWGAWHTVRMTPSKEHGPPANQKRIRSSEGQGEGALALFALFWNLLTMPIAAFVLLERPGLGAHWLVLIFPLIGLALIKTILRSRLERRRLGTTTLTLSPTQPTLGSLLIAHIEFEKPPGNDVFALELISEHVDRRGSGKHTTTRTRLLWEQELRIRASNKTLRCQFELPAEGQASEAEGRHFIRWFLRLNWPDGRHSRDFPLTITQAGPDTPSAAEPGTPASALPAVTAPEPVDLPSSLVTLTPLANGLRLDYAVSRHRSLAGTLALVGAVFFGTAVLLGSRAVSGPSIVLLVFAALGVALLVVGFQHWNCPLRIEASSHGLTVRGRTLLRQVDGRWPAGVVRRIRPTVSYSSRSYPQQRYFYALQAELDSGAKVSLGDGIASRAVADLLARRIEEALRRPY</sequence>
<evidence type="ECO:0000259" key="2">
    <source>
        <dbReference type="Pfam" id="PF12158"/>
    </source>
</evidence>
<dbReference type="PATRIC" id="fig|937777.3.peg.2197"/>
<evidence type="ECO:0000313" key="3">
    <source>
        <dbReference type="EMBL" id="AFZ67681.1"/>
    </source>
</evidence>
<feature type="transmembrane region" description="Helical" evidence="1">
    <location>
        <begin position="435"/>
        <end position="455"/>
    </location>
</feature>
<feature type="transmembrane region" description="Helical" evidence="1">
    <location>
        <begin position="131"/>
        <end position="153"/>
    </location>
</feature>
<dbReference type="STRING" id="937777.Deipe_2196"/>
<dbReference type="EMBL" id="CP003382">
    <property type="protein sequence ID" value="AFZ67681.1"/>
    <property type="molecule type" value="Genomic_DNA"/>
</dbReference>
<evidence type="ECO:0000256" key="1">
    <source>
        <dbReference type="SAM" id="Phobius"/>
    </source>
</evidence>
<proteinExistence type="predicted"/>
<dbReference type="KEGG" id="dpd:Deipe_2196"/>
<dbReference type="Pfam" id="PF12158">
    <property type="entry name" value="DUF3592"/>
    <property type="match status" value="1"/>
</dbReference>
<feature type="transmembrane region" description="Helical" evidence="1">
    <location>
        <begin position="182"/>
        <end position="204"/>
    </location>
</feature>
<dbReference type="HOGENOM" id="CLU_475467_0_0_0"/>
<dbReference type="eggNOG" id="ENOG502ZBDN">
    <property type="taxonomic scope" value="Bacteria"/>
</dbReference>
<gene>
    <name evidence="3" type="ordered locus">Deipe_2196</name>
</gene>
<evidence type="ECO:0000313" key="4">
    <source>
        <dbReference type="Proteomes" id="UP000010467"/>
    </source>
</evidence>
<reference evidence="4" key="1">
    <citation type="submission" date="2012-03" db="EMBL/GenBank/DDBJ databases">
        <title>Complete sequence of chromosome of Deinococcus peraridilitoris DSM 19664.</title>
        <authorList>
            <person name="Lucas S."/>
            <person name="Copeland A."/>
            <person name="Lapidus A."/>
            <person name="Glavina del Rio T."/>
            <person name="Dalin E."/>
            <person name="Tice H."/>
            <person name="Bruce D."/>
            <person name="Goodwin L."/>
            <person name="Pitluck S."/>
            <person name="Peters L."/>
            <person name="Mikhailova N."/>
            <person name="Lu M."/>
            <person name="Kyrpides N."/>
            <person name="Mavromatis K."/>
            <person name="Ivanova N."/>
            <person name="Brettin T."/>
            <person name="Detter J.C."/>
            <person name="Han C."/>
            <person name="Larimer F."/>
            <person name="Land M."/>
            <person name="Hauser L."/>
            <person name="Markowitz V."/>
            <person name="Cheng J.-F."/>
            <person name="Hugenholtz P."/>
            <person name="Woyke T."/>
            <person name="Wu D."/>
            <person name="Pukall R."/>
            <person name="Steenblock K."/>
            <person name="Brambilla E."/>
            <person name="Klenk H.-P."/>
            <person name="Eisen J.A."/>
        </authorList>
    </citation>
    <scope>NUCLEOTIDE SEQUENCE [LARGE SCALE GENOMIC DNA]</scope>
    <source>
        <strain evidence="4">DSM 19664 / LMG 22246 / CIP 109416 / KR-200</strain>
    </source>
</reference>
<dbReference type="RefSeq" id="WP_015235984.1">
    <property type="nucleotide sequence ID" value="NC_019793.1"/>
</dbReference>
<organism evidence="3 4">
    <name type="scientific">Deinococcus peraridilitoris (strain DSM 19664 / LMG 22246 / CIP 109416 / KR-200)</name>
    <dbReference type="NCBI Taxonomy" id="937777"/>
    <lineage>
        <taxon>Bacteria</taxon>
        <taxon>Thermotogati</taxon>
        <taxon>Deinococcota</taxon>
        <taxon>Deinococci</taxon>
        <taxon>Deinococcales</taxon>
        <taxon>Deinococcaceae</taxon>
        <taxon>Deinococcus</taxon>
    </lineage>
</organism>
<dbReference type="Proteomes" id="UP000010467">
    <property type="component" value="Chromosome"/>
</dbReference>
<dbReference type="OrthoDB" id="228317at2"/>
<feature type="domain" description="DUF3592" evidence="2">
    <location>
        <begin position="62"/>
        <end position="126"/>
    </location>
</feature>